<dbReference type="Proteomes" id="UP000004994">
    <property type="component" value="Chromosome 1"/>
</dbReference>
<dbReference type="GO" id="GO:0016020">
    <property type="term" value="C:membrane"/>
    <property type="evidence" value="ECO:0000318"/>
    <property type="project" value="GO_Central"/>
</dbReference>
<dbReference type="InParanoid" id="A0A3Q7EJY1"/>
<dbReference type="EnsemblPlants" id="Solyc01g090020.2.1">
    <property type="protein sequence ID" value="Solyc01g090020.2.1"/>
    <property type="gene ID" value="Solyc01g090020.2"/>
</dbReference>
<reference evidence="2" key="1">
    <citation type="journal article" date="2012" name="Nature">
        <title>The tomato genome sequence provides insights into fleshy fruit evolution.</title>
        <authorList>
            <consortium name="Tomato Genome Consortium"/>
        </authorList>
    </citation>
    <scope>NUCLEOTIDE SEQUENCE [LARGE SCALE GENOMIC DNA]</scope>
    <source>
        <strain evidence="2">cv. Heinz 1706</strain>
    </source>
</reference>
<protein>
    <submittedName>
        <fullName evidence="2">Uncharacterized protein</fullName>
    </submittedName>
</protein>
<organism evidence="2">
    <name type="scientific">Solanum lycopersicum</name>
    <name type="common">Tomato</name>
    <name type="synonym">Lycopersicon esculentum</name>
    <dbReference type="NCBI Taxonomy" id="4081"/>
    <lineage>
        <taxon>Eukaryota</taxon>
        <taxon>Viridiplantae</taxon>
        <taxon>Streptophyta</taxon>
        <taxon>Embryophyta</taxon>
        <taxon>Tracheophyta</taxon>
        <taxon>Spermatophyta</taxon>
        <taxon>Magnoliopsida</taxon>
        <taxon>eudicotyledons</taxon>
        <taxon>Gunneridae</taxon>
        <taxon>Pentapetalae</taxon>
        <taxon>asterids</taxon>
        <taxon>lamiids</taxon>
        <taxon>Solanales</taxon>
        <taxon>Solanaceae</taxon>
        <taxon>Solanoideae</taxon>
        <taxon>Solaneae</taxon>
        <taxon>Solanum</taxon>
        <taxon>Solanum subgen. Lycopersicon</taxon>
    </lineage>
</organism>
<sequence>MDFLVNAVKAYFNRSWTRKDMMSLAPIPQKDCTSLNRASLYIPRESAYERELLSLTLACFLMFSTFVVNDLFSRFIDSYTAHLMLKVATMLTLFIGYLVLYSQEILYDARFGHINADIVHWAHSPSSSIYQL</sequence>
<keyword evidence="1" id="KW-0812">Transmembrane</keyword>
<accession>A0A3Q7EJY1</accession>
<feature type="transmembrane region" description="Helical" evidence="1">
    <location>
        <begin position="79"/>
        <end position="100"/>
    </location>
</feature>
<reference evidence="2" key="2">
    <citation type="submission" date="2019-01" db="UniProtKB">
        <authorList>
            <consortium name="EnsemblPlants"/>
        </authorList>
    </citation>
    <scope>IDENTIFICATION</scope>
    <source>
        <strain evidence="2">cv. Heinz 1706</strain>
    </source>
</reference>
<dbReference type="GO" id="GO:0005262">
    <property type="term" value="F:calcium channel activity"/>
    <property type="evidence" value="ECO:0000318"/>
    <property type="project" value="GO_Central"/>
</dbReference>
<evidence type="ECO:0000313" key="2">
    <source>
        <dbReference type="EnsemblPlants" id="Solyc01g090020.2.1"/>
    </source>
</evidence>
<feature type="transmembrane region" description="Helical" evidence="1">
    <location>
        <begin position="52"/>
        <end position="73"/>
    </location>
</feature>
<evidence type="ECO:0000313" key="3">
    <source>
        <dbReference type="Proteomes" id="UP000004994"/>
    </source>
</evidence>
<keyword evidence="1" id="KW-1133">Transmembrane helix</keyword>
<keyword evidence="3" id="KW-1185">Reference proteome</keyword>
<name>A0A3Q7EJY1_SOLLC</name>
<proteinExistence type="predicted"/>
<dbReference type="AlphaFoldDB" id="A0A3Q7EJY1"/>
<dbReference type="Gramene" id="Solyc01g090020.2.1">
    <property type="protein sequence ID" value="Solyc01g090020.2.1"/>
    <property type="gene ID" value="Solyc01g090020.2"/>
</dbReference>
<evidence type="ECO:0000256" key="1">
    <source>
        <dbReference type="SAM" id="Phobius"/>
    </source>
</evidence>
<keyword evidence="1" id="KW-0472">Membrane</keyword>